<keyword evidence="6" id="KW-0119">Carbohydrate metabolism</keyword>
<dbReference type="InterPro" id="IPR006549">
    <property type="entry name" value="HAD-SF_hydro_IIIA"/>
</dbReference>
<comment type="similarity">
    <text evidence="2">Belongs to the GmhB family.</text>
</comment>
<dbReference type="NCBIfam" id="TIGR01656">
    <property type="entry name" value="Histidinol-ppas"/>
    <property type="match status" value="1"/>
</dbReference>
<evidence type="ECO:0000256" key="7">
    <source>
        <dbReference type="ARBA" id="ARBA00031828"/>
    </source>
</evidence>
<accession>A0ABQ4EFM9</accession>
<evidence type="ECO:0000256" key="5">
    <source>
        <dbReference type="ARBA" id="ARBA00022801"/>
    </source>
</evidence>
<dbReference type="InterPro" id="IPR036412">
    <property type="entry name" value="HAD-like_sf"/>
</dbReference>
<sequence length="191" mass="19700">MHDALGGLKLVILDRDGVLNENREDYVTRIEDFVWTAGAPAACARISAAGLALAVVTNQSAVGRGLLPEATLDAIHARLADGLAALGVPRPLILHCPHLPADGCECRKPRPGLVRAALRHLGVAPGEALLVGDHESDLAAAAAAGCWSLHVRSGRGAPPTRPPRGYLGSVRDLPAVADLLTALRGAHGRGG</sequence>
<protein>
    <recommendedName>
        <fullName evidence="7">D,D-heptose 1,7-bisphosphate phosphatase</fullName>
    </recommendedName>
</protein>
<dbReference type="InterPro" id="IPR023214">
    <property type="entry name" value="HAD_sf"/>
</dbReference>
<proteinExistence type="inferred from homology"/>
<dbReference type="InterPro" id="IPR004446">
    <property type="entry name" value="Heptose_bisP_phosphatase"/>
</dbReference>
<evidence type="ECO:0000256" key="2">
    <source>
        <dbReference type="ARBA" id="ARBA00005628"/>
    </source>
</evidence>
<evidence type="ECO:0000256" key="1">
    <source>
        <dbReference type="ARBA" id="ARBA00004496"/>
    </source>
</evidence>
<keyword evidence="5" id="KW-0378">Hydrolase</keyword>
<dbReference type="Gene3D" id="3.40.50.1000">
    <property type="entry name" value="HAD superfamily/HAD-like"/>
    <property type="match status" value="1"/>
</dbReference>
<evidence type="ECO:0000313" key="9">
    <source>
        <dbReference type="Proteomes" id="UP000621500"/>
    </source>
</evidence>
<dbReference type="InterPro" id="IPR006543">
    <property type="entry name" value="Histidinol-phos"/>
</dbReference>
<keyword evidence="3" id="KW-0963">Cytoplasm</keyword>
<keyword evidence="4" id="KW-0479">Metal-binding</keyword>
<dbReference type="NCBIfam" id="TIGR01662">
    <property type="entry name" value="HAD-SF-IIIA"/>
    <property type="match status" value="1"/>
</dbReference>
<dbReference type="PANTHER" id="PTHR42891">
    <property type="entry name" value="D-GLYCERO-BETA-D-MANNO-HEPTOSE-1,7-BISPHOSPHATE 7-PHOSPHATASE"/>
    <property type="match status" value="1"/>
</dbReference>
<reference evidence="8 9" key="1">
    <citation type="submission" date="2021-01" db="EMBL/GenBank/DDBJ databases">
        <title>Whole genome shotgun sequence of Plantactinospora mayteni NBRC 109088.</title>
        <authorList>
            <person name="Komaki H."/>
            <person name="Tamura T."/>
        </authorList>
    </citation>
    <scope>NUCLEOTIDE SEQUENCE [LARGE SCALE GENOMIC DNA]</scope>
    <source>
        <strain evidence="8 9">NBRC 109088</strain>
    </source>
</reference>
<evidence type="ECO:0000313" key="8">
    <source>
        <dbReference type="EMBL" id="GIG93518.1"/>
    </source>
</evidence>
<name>A0ABQ4EFM9_9ACTN</name>
<dbReference type="EMBL" id="BONX01000001">
    <property type="protein sequence ID" value="GIG93518.1"/>
    <property type="molecule type" value="Genomic_DNA"/>
</dbReference>
<keyword evidence="9" id="KW-1185">Reference proteome</keyword>
<evidence type="ECO:0000256" key="4">
    <source>
        <dbReference type="ARBA" id="ARBA00022723"/>
    </source>
</evidence>
<comment type="subcellular location">
    <subcellularLocation>
        <location evidence="1">Cytoplasm</location>
    </subcellularLocation>
</comment>
<organism evidence="8 9">
    <name type="scientific">Plantactinospora mayteni</name>
    <dbReference type="NCBI Taxonomy" id="566021"/>
    <lineage>
        <taxon>Bacteria</taxon>
        <taxon>Bacillati</taxon>
        <taxon>Actinomycetota</taxon>
        <taxon>Actinomycetes</taxon>
        <taxon>Micromonosporales</taxon>
        <taxon>Micromonosporaceae</taxon>
        <taxon>Plantactinospora</taxon>
    </lineage>
</organism>
<comment type="caution">
    <text evidence="8">The sequence shown here is derived from an EMBL/GenBank/DDBJ whole genome shotgun (WGS) entry which is preliminary data.</text>
</comment>
<gene>
    <name evidence="8" type="primary">gmhB</name>
    <name evidence="8" type="ORF">Pma05_00910</name>
</gene>
<dbReference type="PANTHER" id="PTHR42891:SF1">
    <property type="entry name" value="D-GLYCERO-BETA-D-MANNO-HEPTOSE-1,7-BISPHOSPHATE 7-PHOSPHATASE"/>
    <property type="match status" value="1"/>
</dbReference>
<dbReference type="Proteomes" id="UP000621500">
    <property type="component" value="Unassembled WGS sequence"/>
</dbReference>
<dbReference type="SUPFAM" id="SSF56784">
    <property type="entry name" value="HAD-like"/>
    <property type="match status" value="1"/>
</dbReference>
<evidence type="ECO:0000256" key="6">
    <source>
        <dbReference type="ARBA" id="ARBA00023277"/>
    </source>
</evidence>
<dbReference type="RefSeq" id="WP_203855204.1">
    <property type="nucleotide sequence ID" value="NZ_BAAAZQ010000003.1"/>
</dbReference>
<dbReference type="Pfam" id="PF13242">
    <property type="entry name" value="Hydrolase_like"/>
    <property type="match status" value="1"/>
</dbReference>
<evidence type="ECO:0000256" key="3">
    <source>
        <dbReference type="ARBA" id="ARBA00022490"/>
    </source>
</evidence>